<dbReference type="InterPro" id="IPR027417">
    <property type="entry name" value="P-loop_NTPase"/>
</dbReference>
<dbReference type="KEGG" id="sku:Sulku_1209"/>
<dbReference type="OrthoDB" id="9795626at2"/>
<keyword evidence="1" id="KW-0175">Coiled coil</keyword>
<dbReference type="RefSeq" id="WP_013460069.1">
    <property type="nucleotide sequence ID" value="NC_014762.1"/>
</dbReference>
<name>E4TX31_SULKY</name>
<dbReference type="eggNOG" id="COG0419">
    <property type="taxonomic scope" value="Bacteria"/>
</dbReference>
<gene>
    <name evidence="3" type="ordered locus">Sulku_1209</name>
</gene>
<dbReference type="Pfam" id="PF13476">
    <property type="entry name" value="AAA_23"/>
    <property type="match status" value="1"/>
</dbReference>
<organism evidence="3 4">
    <name type="scientific">Sulfuricurvum kujiense (strain ATCC BAA-921 / DSM 16994 / JCM 11577 / YK-1)</name>
    <dbReference type="NCBI Taxonomy" id="709032"/>
    <lineage>
        <taxon>Bacteria</taxon>
        <taxon>Pseudomonadati</taxon>
        <taxon>Campylobacterota</taxon>
        <taxon>Epsilonproteobacteria</taxon>
        <taxon>Campylobacterales</taxon>
        <taxon>Sulfurimonadaceae</taxon>
        <taxon>Sulfuricurvum</taxon>
    </lineage>
</organism>
<feature type="coiled-coil region" evidence="1">
    <location>
        <begin position="427"/>
        <end position="461"/>
    </location>
</feature>
<dbReference type="SUPFAM" id="SSF75712">
    <property type="entry name" value="Rad50 coiled-coil Zn hook"/>
    <property type="match status" value="1"/>
</dbReference>
<protein>
    <submittedName>
        <fullName evidence="3">SMC domain protein</fullName>
    </submittedName>
</protein>
<sequence>MTLESLRLQNFKRYAEYEITFESGLCGILGRNGRGKSTIFDGVFFALYGEYKGSKELIPTAGSTGGVKVELNFEIEGKSYTAIREFRGKALTAYATLKEADVSIITGAREVSTAVTKLLGMGKEAFLHTVFASQKELTALSSMKNDERKAMMRRLLGLEKIDKIEEMIREELRELNRELKSASGFLLGDDVLKAHREDHKSKTETALTLETRIKQLNEEAATLKSAYEAAKVLVETHQRAKEERQKKLDSLDKLQQALALEQKQLTALDEELKTLQAQQSRYTSQLPQKARFDALEKSLSEQESLKAAFLKKEGLEKEQEELRKSYTARKEEVAQLIKETAPLETLKTQLIQEQTQFKALKSAFDTLTEQITRTTAEIASNRTNIAGVQEKVSRITELGAESACPVCTRPLLENYDAVLSSLHREIIDVYQRQIDEAQIRLNTLNEQKTQQQKALTEAETRQSTTDKQIALLLSKTHDLAKAQEKFREIETRGLANKTALAQLVNINYDEKVHIALRGERDTLKPQVDALLSLEALIATIPAKTEAAQKLGAQIQTDTQSIAAQQKLISEDTYSEKAHADAAVHVKTAESAKDAKAVEHNAALLEQTNLRRDIEAIDKEIKRDETNRASLKSRENDRDDYEKLKAVMAEFKTHINARVAPHIGEVASEMYSRITRGRYQHIEVSPEFDFYIYDNGERYPIERFSGGEIDLANLVLRIAISKTLGELSGGDNIGFLAFDEVFGSQDEERRIQIMEAFHTISESYRQIFLISHETEIKEMFEKVVEL</sequence>
<dbReference type="InterPro" id="IPR038729">
    <property type="entry name" value="Rad50/SbcC_AAA"/>
</dbReference>
<feature type="domain" description="Rad50/SbcC-type AAA" evidence="2">
    <location>
        <begin position="5"/>
        <end position="274"/>
    </location>
</feature>
<dbReference type="AlphaFoldDB" id="E4TX31"/>
<dbReference type="Proteomes" id="UP000008721">
    <property type="component" value="Chromosome"/>
</dbReference>
<dbReference type="Gene3D" id="3.40.50.300">
    <property type="entry name" value="P-loop containing nucleotide triphosphate hydrolases"/>
    <property type="match status" value="2"/>
</dbReference>
<dbReference type="Gene3D" id="1.10.287.510">
    <property type="entry name" value="Helix hairpin bin"/>
    <property type="match status" value="1"/>
</dbReference>
<reference evidence="3 4" key="1">
    <citation type="journal article" date="2012" name="Stand. Genomic Sci.">
        <title>Complete genome sequence of the sulfur compounds oxidizing chemolithoautotroph Sulfuricurvum kujiense type strain (YK-1(T)).</title>
        <authorList>
            <person name="Han C."/>
            <person name="Kotsyurbenko O."/>
            <person name="Chertkov O."/>
            <person name="Held B."/>
            <person name="Lapidus A."/>
            <person name="Nolan M."/>
            <person name="Lucas S."/>
            <person name="Hammon N."/>
            <person name="Deshpande S."/>
            <person name="Cheng J.F."/>
            <person name="Tapia R."/>
            <person name="Goodwin L.A."/>
            <person name="Pitluck S."/>
            <person name="Liolios K."/>
            <person name="Pagani I."/>
            <person name="Ivanova N."/>
            <person name="Mavromatis K."/>
            <person name="Mikhailova N."/>
            <person name="Pati A."/>
            <person name="Chen A."/>
            <person name="Palaniappan K."/>
            <person name="Land M."/>
            <person name="Hauser L."/>
            <person name="Chang Y.J."/>
            <person name="Jeffries C.D."/>
            <person name="Brambilla E.M."/>
            <person name="Rohde M."/>
            <person name="Spring S."/>
            <person name="Sikorski J."/>
            <person name="Goker M."/>
            <person name="Woyke T."/>
            <person name="Bristow J."/>
            <person name="Eisen J.A."/>
            <person name="Markowitz V."/>
            <person name="Hugenholtz P."/>
            <person name="Kyrpides N.C."/>
            <person name="Klenk H.P."/>
            <person name="Detter J.C."/>
        </authorList>
    </citation>
    <scope>NUCLEOTIDE SEQUENCE [LARGE SCALE GENOMIC DNA]</scope>
    <source>
        <strain evidence="4">ATCC BAA-921 / DSM 16994 / JCM 11577 / YK-1</strain>
    </source>
</reference>
<proteinExistence type="predicted"/>
<dbReference type="STRING" id="709032.Sulku_1209"/>
<evidence type="ECO:0000313" key="3">
    <source>
        <dbReference type="EMBL" id="ADR33872.1"/>
    </source>
</evidence>
<feature type="coiled-coil region" evidence="1">
    <location>
        <begin position="158"/>
        <end position="363"/>
    </location>
</feature>
<dbReference type="EMBL" id="CP002355">
    <property type="protein sequence ID" value="ADR33872.1"/>
    <property type="molecule type" value="Genomic_DNA"/>
</dbReference>
<evidence type="ECO:0000256" key="1">
    <source>
        <dbReference type="SAM" id="Coils"/>
    </source>
</evidence>
<dbReference type="PANTHER" id="PTHR32114">
    <property type="entry name" value="ABC TRANSPORTER ABCH.3"/>
    <property type="match status" value="1"/>
</dbReference>
<evidence type="ECO:0000313" key="4">
    <source>
        <dbReference type="Proteomes" id="UP000008721"/>
    </source>
</evidence>
<accession>E4TX31</accession>
<dbReference type="SUPFAM" id="SSF52540">
    <property type="entry name" value="P-loop containing nucleoside triphosphate hydrolases"/>
    <property type="match status" value="1"/>
</dbReference>
<dbReference type="HOGENOM" id="CLU_004785_0_0_7"/>
<evidence type="ECO:0000259" key="2">
    <source>
        <dbReference type="Pfam" id="PF13476"/>
    </source>
</evidence>
<dbReference type="PANTHER" id="PTHR32114:SF2">
    <property type="entry name" value="ABC TRANSPORTER ABCH.3"/>
    <property type="match status" value="1"/>
</dbReference>
<keyword evidence="4" id="KW-1185">Reference proteome</keyword>